<dbReference type="AlphaFoldDB" id="A0A5B8XQZ7"/>
<sequence length="614" mass="62734">MQRLLKVSPLLALLFWTACADEAGSVFPSADMNQEPDQAQDVGADEGGQTDMSAPDQAEPDMEEPDMEPDAQTDMEPDSEPDMVTAVCGNGVVEEGEDCDDESEDCVDCMFLCGNGALDDGETCDTGITEGPGACPSACDDADACTTNVLQGSDCSAECVFDAITACADDDGCCAPGCNANNDNDCASVCDNGVVEPGETCDQNCPSCDDGNACTADLATGSAATCDLTCSNTPITSCVDDDGCCPMGCDQTTDNDCSATCGDMVVDANETCDGNCPTNCDDGDVCTNNTLTGSPAQCNVVCQDTPLGCVANTTDGCCPAGCNANTDGDCSSTCGNGIVEPGEDCDAGPNGSPTCSTSCTSASVAFRLNDLNIRDPHIYANLPFLGCSDITDSVPFNLAPSINQLLEDTIVCDGDCADTSDDDGFLDLSFVLEFVPFSQVNGANGQITVFEADCAAPLSSTQCSPTSGGVAQVGTYANANTTCLAPLPNTTRPYSPAITSASGPCFSSDSVTLNVTVSGIVIPLQDVRVAATYSGNPANNMTNGLLRGFLSEADANSVIIPATIDVVGGEPLSSLLPGGTGNCASHSDKDVGPGGQVGWWFYFNFPAARVPWTP</sequence>
<feature type="region of interest" description="Disordered" evidence="1">
    <location>
        <begin position="27"/>
        <end position="82"/>
    </location>
</feature>
<gene>
    <name evidence="3" type="ORF">FRD01_12100</name>
</gene>
<dbReference type="EMBL" id="CP042467">
    <property type="protein sequence ID" value="QED27965.1"/>
    <property type="molecule type" value="Genomic_DNA"/>
</dbReference>
<evidence type="ECO:0000256" key="1">
    <source>
        <dbReference type="SAM" id="MobiDB-lite"/>
    </source>
</evidence>
<evidence type="ECO:0000313" key="4">
    <source>
        <dbReference type="Proteomes" id="UP000321595"/>
    </source>
</evidence>
<keyword evidence="4" id="KW-1185">Reference proteome</keyword>
<proteinExistence type="predicted"/>
<reference evidence="3 4" key="1">
    <citation type="submission" date="2019-08" db="EMBL/GenBank/DDBJ databases">
        <authorList>
            <person name="Liang Q."/>
        </authorList>
    </citation>
    <scope>NUCLEOTIDE SEQUENCE [LARGE SCALE GENOMIC DNA]</scope>
    <source>
        <strain evidence="3 4">V1718</strain>
    </source>
</reference>
<dbReference type="PROSITE" id="PS51257">
    <property type="entry name" value="PROKAR_LIPOPROTEIN"/>
    <property type="match status" value="1"/>
</dbReference>
<evidence type="ECO:0000313" key="3">
    <source>
        <dbReference type="EMBL" id="QED27965.1"/>
    </source>
</evidence>
<organism evidence="3 4">
    <name type="scientific">Microvenator marinus</name>
    <dbReference type="NCBI Taxonomy" id="2600177"/>
    <lineage>
        <taxon>Bacteria</taxon>
        <taxon>Deltaproteobacteria</taxon>
        <taxon>Bradymonadales</taxon>
        <taxon>Microvenatoraceae</taxon>
        <taxon>Microvenator</taxon>
    </lineage>
</organism>
<keyword evidence="2" id="KW-0732">Signal</keyword>
<feature type="chain" id="PRO_5022672195" evidence="2">
    <location>
        <begin position="21"/>
        <end position="614"/>
    </location>
</feature>
<dbReference type="OrthoDB" id="5376888at2"/>
<name>A0A5B8XQZ7_9DELT</name>
<evidence type="ECO:0000256" key="2">
    <source>
        <dbReference type="SAM" id="SignalP"/>
    </source>
</evidence>
<accession>A0A5B8XQZ7</accession>
<dbReference type="KEGG" id="bbae:FRD01_12100"/>
<protein>
    <submittedName>
        <fullName evidence="3">Uncharacterized protein</fullName>
    </submittedName>
</protein>
<feature type="signal peptide" evidence="2">
    <location>
        <begin position="1"/>
        <end position="20"/>
    </location>
</feature>
<feature type="compositionally biased region" description="Acidic residues" evidence="1">
    <location>
        <begin position="58"/>
        <end position="81"/>
    </location>
</feature>
<dbReference type="Proteomes" id="UP000321595">
    <property type="component" value="Chromosome"/>
</dbReference>
<dbReference type="RefSeq" id="WP_146959975.1">
    <property type="nucleotide sequence ID" value="NZ_CP042467.1"/>
</dbReference>